<evidence type="ECO:0000259" key="5">
    <source>
        <dbReference type="Pfam" id="PF23572"/>
    </source>
</evidence>
<gene>
    <name evidence="6" type="ORF">AYBTSS11_LOCUS16646</name>
</gene>
<dbReference type="InterPro" id="IPR004993">
    <property type="entry name" value="GH3"/>
</dbReference>
<evidence type="ECO:0000259" key="4">
    <source>
        <dbReference type="Pfam" id="PF23571"/>
    </source>
</evidence>
<dbReference type="GO" id="GO:0010279">
    <property type="term" value="F:indole-3-acetic acid amido synthetase activity"/>
    <property type="evidence" value="ECO:0007669"/>
    <property type="project" value="TreeGrafter"/>
</dbReference>
<organism evidence="6 7">
    <name type="scientific">Sphenostylis stenocarpa</name>
    <dbReference type="NCBI Taxonomy" id="92480"/>
    <lineage>
        <taxon>Eukaryota</taxon>
        <taxon>Viridiplantae</taxon>
        <taxon>Streptophyta</taxon>
        <taxon>Embryophyta</taxon>
        <taxon>Tracheophyta</taxon>
        <taxon>Spermatophyta</taxon>
        <taxon>Magnoliopsida</taxon>
        <taxon>eudicotyledons</taxon>
        <taxon>Gunneridae</taxon>
        <taxon>Pentapetalae</taxon>
        <taxon>rosids</taxon>
        <taxon>fabids</taxon>
        <taxon>Fabales</taxon>
        <taxon>Fabaceae</taxon>
        <taxon>Papilionoideae</taxon>
        <taxon>50 kb inversion clade</taxon>
        <taxon>NPAAA clade</taxon>
        <taxon>indigoferoid/millettioid clade</taxon>
        <taxon>Phaseoleae</taxon>
        <taxon>Sphenostylis</taxon>
    </lineage>
</organism>
<evidence type="ECO:0000256" key="2">
    <source>
        <dbReference type="ARBA" id="ARBA00022598"/>
    </source>
</evidence>
<feature type="domain" description="GH3 middle" evidence="4">
    <location>
        <begin position="389"/>
        <end position="469"/>
    </location>
</feature>
<dbReference type="AlphaFoldDB" id="A0AA86SRX0"/>
<keyword evidence="2" id="KW-0436">Ligase</keyword>
<feature type="domain" description="GH3 C-terminal" evidence="5">
    <location>
        <begin position="485"/>
        <end position="601"/>
    </location>
</feature>
<evidence type="ECO:0000313" key="6">
    <source>
        <dbReference type="EMBL" id="CAJ1956410.1"/>
    </source>
</evidence>
<dbReference type="InterPro" id="IPR055378">
    <property type="entry name" value="GH3_C"/>
</dbReference>
<dbReference type="Proteomes" id="UP001189624">
    <property type="component" value="Chromosome 5"/>
</dbReference>
<evidence type="ECO:0000313" key="7">
    <source>
        <dbReference type="Proteomes" id="UP001189624"/>
    </source>
</evidence>
<dbReference type="Gramene" id="rna-AYBTSS11_LOCUS16646">
    <property type="protein sequence ID" value="CAJ1956410.1"/>
    <property type="gene ID" value="gene-AYBTSS11_LOCUS16646"/>
</dbReference>
<dbReference type="Pfam" id="PF23572">
    <property type="entry name" value="GH3_C"/>
    <property type="match status" value="1"/>
</dbReference>
<evidence type="ECO:0008006" key="8">
    <source>
        <dbReference type="Google" id="ProtNLM"/>
    </source>
</evidence>
<dbReference type="InterPro" id="IPR055377">
    <property type="entry name" value="GH3_M"/>
</dbReference>
<dbReference type="EMBL" id="OY731402">
    <property type="protein sequence ID" value="CAJ1956410.1"/>
    <property type="molecule type" value="Genomic_DNA"/>
</dbReference>
<dbReference type="Pfam" id="PF03321">
    <property type="entry name" value="GH3"/>
    <property type="match status" value="1"/>
</dbReference>
<proteinExistence type="inferred from homology"/>
<dbReference type="GO" id="GO:0005737">
    <property type="term" value="C:cytoplasm"/>
    <property type="evidence" value="ECO:0007669"/>
    <property type="project" value="TreeGrafter"/>
</dbReference>
<keyword evidence="7" id="KW-1185">Reference proteome</keyword>
<protein>
    <recommendedName>
        <fullName evidence="8">Indole-3-acetic acid-amido synthetase GH3.6</fullName>
    </recommendedName>
</protein>
<name>A0AA86SRX0_9FABA</name>
<evidence type="ECO:0000256" key="3">
    <source>
        <dbReference type="SAM" id="MobiDB-lite"/>
    </source>
</evidence>
<dbReference type="Pfam" id="PF23571">
    <property type="entry name" value="GH3_M"/>
    <property type="match status" value="1"/>
</dbReference>
<reference evidence="6" key="1">
    <citation type="submission" date="2023-10" db="EMBL/GenBank/DDBJ databases">
        <authorList>
            <person name="Domelevo Entfellner J.-B."/>
        </authorList>
    </citation>
    <scope>NUCLEOTIDE SEQUENCE</scope>
</reference>
<feature type="region of interest" description="Disordered" evidence="3">
    <location>
        <begin position="24"/>
        <end position="45"/>
    </location>
</feature>
<comment type="similarity">
    <text evidence="1">Belongs to the IAA-amido conjugating enzyme family.</text>
</comment>
<dbReference type="PANTHER" id="PTHR31901:SF100">
    <property type="entry name" value="INDOLE-3-ACETIC ACID-AMIDO SYNTHETASE"/>
    <property type="match status" value="1"/>
</dbReference>
<dbReference type="PANTHER" id="PTHR31901">
    <property type="entry name" value="GH3 DOMAIN-CONTAINING PROTEIN"/>
    <property type="match status" value="1"/>
</dbReference>
<accession>A0AA86SRX0</accession>
<evidence type="ECO:0000256" key="1">
    <source>
        <dbReference type="ARBA" id="ARBA00008068"/>
    </source>
</evidence>
<sequence>MIGAKLRNSIAIDSLAMPEAPKHLCNEPKELDDDDDGGGGGSNSSIIQENKRALEYIEDVTRDADEIQEKVLAQILSCSAEAEYLQRHGLDGRTDRITFKNLVPVVTYEDLKPDIDRIANGDTSPILCSKPISEFLTSSGTSGGERKLMPTIEEELERRSLLYSLLMPVMDQFVAGLDKGKGMYFLFTKSEAKTPGGLLARPVLTSYYKSSHFNPTKHHPYTNYTSPNETILCPDSYQSMYSQLLCGLCQNDQVLRVGAVFASGFIRALKFLENHFLSLCSDIRTGTLHTKVTDPFVREAVMKILKPNPTLADFIEAECVKGSWKGIISRIWPNTKYVDVIVTGTMSQYIPILDYYSNGLPLVCTMYASSECYFGLNLNPLCDPTDVSYTLIPTMAYFEFLPVDEINEHTDSISNLEQEHLLDLVDVKLGQEYELVVTTYAGLYRYRVGDILRVSGFKNKTPQFNFVCRKNVVLSIDSDKTDEVELHNAVKSGADHLPQFGASLTEYTSCVDTSTIPGHYVLFWEINTDGETPTIPSSVFGDCCLAIEESLNSVYRQGRVSESIGPLEIRVVQNGTFDKLMDFALSQGASINQYKTPRCVTYVPILDLLNSKVVSNYFSPKCPNWVPGHNNWCTRP</sequence>